<dbReference type="Gene3D" id="3.40.50.300">
    <property type="entry name" value="P-loop containing nucleotide triphosphate hydrolases"/>
    <property type="match status" value="1"/>
</dbReference>
<evidence type="ECO:0000313" key="10">
    <source>
        <dbReference type="EMBL" id="MCK8624328.1"/>
    </source>
</evidence>
<dbReference type="PROSITE" id="PS50893">
    <property type="entry name" value="ABC_TRANSPORTER_2"/>
    <property type="match status" value="1"/>
</dbReference>
<evidence type="ECO:0000259" key="9">
    <source>
        <dbReference type="PROSITE" id="PS50893"/>
    </source>
</evidence>
<keyword evidence="2 8" id="KW-0813">Transport</keyword>
<dbReference type="Pfam" id="PF00005">
    <property type="entry name" value="ABC_tran"/>
    <property type="match status" value="1"/>
</dbReference>
<protein>
    <recommendedName>
        <fullName evidence="8">Energy-coupling factor transporter ATP-binding protein EcfA2</fullName>
        <ecNumber evidence="8">7.-.-.-</ecNumber>
    </recommendedName>
</protein>
<dbReference type="RefSeq" id="WP_220728652.1">
    <property type="nucleotide sequence ID" value="NZ_BPLM01000020.1"/>
</dbReference>
<name>A0ABT0I0K7_9LACO</name>
<keyword evidence="11" id="KW-1185">Reference proteome</keyword>
<evidence type="ECO:0000256" key="2">
    <source>
        <dbReference type="ARBA" id="ARBA00022448"/>
    </source>
</evidence>
<keyword evidence="5 8" id="KW-0067">ATP-binding</keyword>
<evidence type="ECO:0000256" key="6">
    <source>
        <dbReference type="ARBA" id="ARBA00022967"/>
    </source>
</evidence>
<dbReference type="SUPFAM" id="SSF52540">
    <property type="entry name" value="P-loop containing nucleoside triphosphate hydrolases"/>
    <property type="match status" value="1"/>
</dbReference>
<dbReference type="InterPro" id="IPR003593">
    <property type="entry name" value="AAA+_ATPase"/>
</dbReference>
<dbReference type="InterPro" id="IPR017871">
    <property type="entry name" value="ABC_transporter-like_CS"/>
</dbReference>
<evidence type="ECO:0000256" key="5">
    <source>
        <dbReference type="ARBA" id="ARBA00022840"/>
    </source>
</evidence>
<dbReference type="SMART" id="SM00382">
    <property type="entry name" value="AAA"/>
    <property type="match status" value="1"/>
</dbReference>
<dbReference type="EC" id="7.-.-.-" evidence="8"/>
<reference evidence="10 11" key="1">
    <citation type="submission" date="2021-11" db="EMBL/GenBank/DDBJ databases">
        <title>Comparative genomics of bee honey and flower isolates.</title>
        <authorList>
            <person name="Bechtner J.D."/>
            <person name="Gallus M.K."/>
            <person name="Ehrmann M."/>
        </authorList>
    </citation>
    <scope>NUCLEOTIDE SEQUENCE [LARGE SCALE GENOMIC DNA]</scope>
    <source>
        <strain evidence="10 11">M161</strain>
    </source>
</reference>
<dbReference type="NCBIfam" id="TIGR04521">
    <property type="entry name" value="ECF_ATPase_2"/>
    <property type="match status" value="1"/>
</dbReference>
<dbReference type="InterPro" id="IPR050095">
    <property type="entry name" value="ECF_ABC_transporter_ATP-bd"/>
</dbReference>
<keyword evidence="4 8" id="KW-0547">Nucleotide-binding</keyword>
<dbReference type="InterPro" id="IPR030946">
    <property type="entry name" value="EcfA2"/>
</dbReference>
<comment type="subunit">
    <text evidence="8">Forms a stable energy-coupling factor (ECF) transporter complex composed of 2 membrane-embedded substrate-binding proteins (S component), 2 ATP-binding proteins (A component) and 2 transmembrane proteins (T component).</text>
</comment>
<comment type="subcellular location">
    <subcellularLocation>
        <location evidence="1 8">Cell membrane</location>
        <topology evidence="1 8">Peripheral membrane protein</topology>
    </subcellularLocation>
</comment>
<comment type="caution">
    <text evidence="10">The sequence shown here is derived from an EMBL/GenBank/DDBJ whole genome shotgun (WGS) entry which is preliminary data.</text>
</comment>
<comment type="similarity">
    <text evidence="8">Belongs to the ABC transporter superfamily. Energy-coupling factor EcfA family.</text>
</comment>
<keyword evidence="3 8" id="KW-1003">Cell membrane</keyword>
<gene>
    <name evidence="10" type="ORF">LNP07_02210</name>
</gene>
<evidence type="ECO:0000256" key="4">
    <source>
        <dbReference type="ARBA" id="ARBA00022741"/>
    </source>
</evidence>
<sequence>MHKEIIFKNVDYYYQHDTPYEYKALENVNLNIPIGSFTSIIGKTGSGKSTLVQMLNALIKPTNGSIEIDDFKINSKTTNKNLKPLRKKVGLIFQFPEKQLFADSVREDIAFGPLNFGMDESKIDSVVEESLKLVQLPLSIMNKSPFEISGGQMRRVAIAGVLAMKPEILVLDEPTVGLDPKGQKFIMNLIHKLHVEQNMTIILISHQMDIVASYSENVVIMHNGKVVAFDTAQNIFSNESLLNKYDLTLPSSIKFYNQLIANQLPLNESVPMHVNQLGDQIIKMFSRGRN</sequence>
<evidence type="ECO:0000256" key="8">
    <source>
        <dbReference type="RuleBase" id="RU365104"/>
    </source>
</evidence>
<organism evidence="10 11">
    <name type="scientific">Apilactobacillus xinyiensis</name>
    <dbReference type="NCBI Taxonomy" id="2841032"/>
    <lineage>
        <taxon>Bacteria</taxon>
        <taxon>Bacillati</taxon>
        <taxon>Bacillota</taxon>
        <taxon>Bacilli</taxon>
        <taxon>Lactobacillales</taxon>
        <taxon>Lactobacillaceae</taxon>
        <taxon>Apilactobacillus</taxon>
    </lineage>
</organism>
<evidence type="ECO:0000256" key="3">
    <source>
        <dbReference type="ARBA" id="ARBA00022475"/>
    </source>
</evidence>
<dbReference type="PANTHER" id="PTHR43553:SF27">
    <property type="entry name" value="ENERGY-COUPLING FACTOR TRANSPORTER ATP-BINDING PROTEIN ECFA2"/>
    <property type="match status" value="1"/>
</dbReference>
<dbReference type="PANTHER" id="PTHR43553">
    <property type="entry name" value="HEAVY METAL TRANSPORTER"/>
    <property type="match status" value="1"/>
</dbReference>
<accession>A0ABT0I0K7</accession>
<dbReference type="InterPro" id="IPR027417">
    <property type="entry name" value="P-loop_NTPase"/>
</dbReference>
<dbReference type="InterPro" id="IPR015856">
    <property type="entry name" value="ABC_transpr_CbiO/EcfA_su"/>
</dbReference>
<dbReference type="InterPro" id="IPR003439">
    <property type="entry name" value="ABC_transporter-like_ATP-bd"/>
</dbReference>
<evidence type="ECO:0000313" key="11">
    <source>
        <dbReference type="Proteomes" id="UP001522905"/>
    </source>
</evidence>
<dbReference type="CDD" id="cd03225">
    <property type="entry name" value="ABC_cobalt_CbiO_domain1"/>
    <property type="match status" value="1"/>
</dbReference>
<feature type="domain" description="ABC transporter" evidence="9">
    <location>
        <begin position="5"/>
        <end position="248"/>
    </location>
</feature>
<comment type="function">
    <text evidence="8">ATP-binding (A) component of a common energy-coupling factor (ECF) ABC-transporter complex.</text>
</comment>
<evidence type="ECO:0000256" key="1">
    <source>
        <dbReference type="ARBA" id="ARBA00004202"/>
    </source>
</evidence>
<dbReference type="PROSITE" id="PS00211">
    <property type="entry name" value="ABC_TRANSPORTER_1"/>
    <property type="match status" value="1"/>
</dbReference>
<keyword evidence="7 8" id="KW-0472">Membrane</keyword>
<proteinExistence type="inferred from homology"/>
<dbReference type="EMBL" id="JAJIAO010000002">
    <property type="protein sequence ID" value="MCK8624328.1"/>
    <property type="molecule type" value="Genomic_DNA"/>
</dbReference>
<evidence type="ECO:0000256" key="7">
    <source>
        <dbReference type="ARBA" id="ARBA00023136"/>
    </source>
</evidence>
<dbReference type="Proteomes" id="UP001522905">
    <property type="component" value="Unassembled WGS sequence"/>
</dbReference>
<keyword evidence="6" id="KW-1278">Translocase</keyword>